<dbReference type="EMBL" id="AP027272">
    <property type="protein sequence ID" value="BDX06946.1"/>
    <property type="molecule type" value="Genomic_DNA"/>
</dbReference>
<dbReference type="RefSeq" id="WP_338292939.1">
    <property type="nucleotide sequence ID" value="NZ_AP027272.1"/>
</dbReference>
<evidence type="ECO:0000313" key="1">
    <source>
        <dbReference type="EMBL" id="BDX06946.1"/>
    </source>
</evidence>
<reference evidence="1" key="1">
    <citation type="submission" date="2023-01" db="EMBL/GenBank/DDBJ databases">
        <title>Complete genome sequence of Planctobacterium marinum strain Dej080120_11.</title>
        <authorList>
            <person name="Ueki S."/>
            <person name="Maruyama F."/>
        </authorList>
    </citation>
    <scope>NUCLEOTIDE SEQUENCE</scope>
    <source>
        <strain evidence="1">Dej080120_11</strain>
    </source>
</reference>
<sequence length="218" mass="25200">MFDSNDIQTSIFHGSEQQLEYAELCTALFESTLLDIAKQDNLDTVRIQRKLAGLSYHVKNAAYKLLTTENPMEVDIHNASWQLKQPKKCPGKPYLTEDAVEWYMKHSCYGLPVPVLIMDFEHIYPELDSIDIMDLTNGRIHLNKNNWISLIAQEETQPVLQNKQQQLVILQKPSKAVMTSACCGHRWSHKGITHPRKLSLRELLLSTTIHWKNFRFPV</sequence>
<protein>
    <submittedName>
        <fullName evidence="1">Uncharacterized protein</fullName>
    </submittedName>
</protein>
<accession>A0AA48KPS1</accession>
<keyword evidence="2" id="KW-1185">Reference proteome</keyword>
<organism evidence="1 2">
    <name type="scientific">Planctobacterium marinum</name>
    <dbReference type="NCBI Taxonomy" id="1631968"/>
    <lineage>
        <taxon>Bacteria</taxon>
        <taxon>Pseudomonadati</taxon>
        <taxon>Pseudomonadota</taxon>
        <taxon>Gammaproteobacteria</taxon>
        <taxon>Alteromonadales</taxon>
        <taxon>Alteromonadaceae</taxon>
        <taxon>Planctobacterium</taxon>
    </lineage>
</organism>
<dbReference type="Proteomes" id="UP001333710">
    <property type="component" value="Chromosome"/>
</dbReference>
<name>A0AA48KPS1_9ALTE</name>
<proteinExistence type="predicted"/>
<evidence type="ECO:0000313" key="2">
    <source>
        <dbReference type="Proteomes" id="UP001333710"/>
    </source>
</evidence>
<dbReference type="AlphaFoldDB" id="A0AA48KPS1"/>
<gene>
    <name evidence="1" type="ORF">MACH26_24670</name>
</gene>
<dbReference type="KEGG" id="pmaw:MACH26_24670"/>